<keyword evidence="1" id="KW-0732">Signal</keyword>
<accession>A0ABQ0D739</accession>
<dbReference type="InterPro" id="IPR052159">
    <property type="entry name" value="Competence_DNA_uptake"/>
</dbReference>
<reference evidence="2 3" key="1">
    <citation type="journal article" date="2019" name="PLoS Negl. Trop. Dis.">
        <title>Whole genome sequencing of Entamoeba nuttalli reveals mammalian host-related molecular signatures and a novel octapeptide-repeat surface protein.</title>
        <authorList>
            <person name="Tanaka M."/>
            <person name="Makiuchi T."/>
            <person name="Komiyama T."/>
            <person name="Shiina T."/>
            <person name="Osaki K."/>
            <person name="Tachibana H."/>
        </authorList>
    </citation>
    <scope>NUCLEOTIDE SEQUENCE [LARGE SCALE GENOMIC DNA]</scope>
    <source>
        <strain evidence="2 3">P19-061405</strain>
    </source>
</reference>
<dbReference type="Gene3D" id="3.60.15.10">
    <property type="entry name" value="Ribonuclease Z/Hydroxyacylglutathione hydrolase-like"/>
    <property type="match status" value="1"/>
</dbReference>
<feature type="signal peptide" evidence="1">
    <location>
        <begin position="1"/>
        <end position="17"/>
    </location>
</feature>
<feature type="chain" id="PRO_5047402737" description="Competence protein ComEC" evidence="1">
    <location>
        <begin position="18"/>
        <end position="380"/>
    </location>
</feature>
<sequence>MITLLLLASYLLSFAQAKKGLDIHLFDVGQADAQLIVFPSGYSILVDAGEKKTGSMNCKMIAERIKAILGKSHVDVAVLTHLHLDHLGMPYKNGFWYLMEKAGITFGKFIDRDAGVIKSGVTQCTSLNSEDVDWHNVGTYSSTALKWLCYATNSNIKNAMTGIREIAVPCSNQINPPDEGASVEIVISDALGVISDGKPLAADYHDQNDVPSENDYSISLRIQLGDFVYSTSGDLDGQDNSSRFGYLYHNVESSYKDVVGEVDLYKANHHGSEHSNNAEWLGVLKPTVSLISCGHGNLYKHPTEPAVSLMNKYSKKIYLTEDCNAAVTDKFDKIVIVGNEIIVHYPVDGSTFTVTDLNNTFKHSYDVKKNKPQRKACGVI</sequence>
<proteinExistence type="predicted"/>
<gene>
    <name evidence="2" type="ORF">ENUP19_0002G0026</name>
</gene>
<evidence type="ECO:0008006" key="4">
    <source>
        <dbReference type="Google" id="ProtNLM"/>
    </source>
</evidence>
<dbReference type="PANTHER" id="PTHR30619:SF1">
    <property type="entry name" value="RECOMBINATION PROTEIN 2"/>
    <property type="match status" value="1"/>
</dbReference>
<dbReference type="EMBL" id="BAAFRS010000002">
    <property type="protein sequence ID" value="GAB1218668.1"/>
    <property type="molecule type" value="Genomic_DNA"/>
</dbReference>
<evidence type="ECO:0000313" key="2">
    <source>
        <dbReference type="EMBL" id="GAB1218668.1"/>
    </source>
</evidence>
<evidence type="ECO:0000256" key="1">
    <source>
        <dbReference type="SAM" id="SignalP"/>
    </source>
</evidence>
<evidence type="ECO:0000313" key="3">
    <source>
        <dbReference type="Proteomes" id="UP001628156"/>
    </source>
</evidence>
<keyword evidence="3" id="KW-1185">Reference proteome</keyword>
<dbReference type="SUPFAM" id="SSF56281">
    <property type="entry name" value="Metallo-hydrolase/oxidoreductase"/>
    <property type="match status" value="1"/>
</dbReference>
<dbReference type="PANTHER" id="PTHR30619">
    <property type="entry name" value="DNA INTERNALIZATION/COMPETENCE PROTEIN COMEC/REC2"/>
    <property type="match status" value="1"/>
</dbReference>
<protein>
    <recommendedName>
        <fullName evidence="4">Competence protein ComEC</fullName>
    </recommendedName>
</protein>
<dbReference type="InterPro" id="IPR036866">
    <property type="entry name" value="RibonucZ/Hydroxyglut_hydro"/>
</dbReference>
<name>A0ABQ0D739_9EUKA</name>
<organism evidence="2 3">
    <name type="scientific">Entamoeba nuttalli</name>
    <dbReference type="NCBI Taxonomy" id="412467"/>
    <lineage>
        <taxon>Eukaryota</taxon>
        <taxon>Amoebozoa</taxon>
        <taxon>Evosea</taxon>
        <taxon>Archamoebae</taxon>
        <taxon>Mastigamoebida</taxon>
        <taxon>Entamoebidae</taxon>
        <taxon>Entamoeba</taxon>
    </lineage>
</organism>
<comment type="caution">
    <text evidence="2">The sequence shown here is derived from an EMBL/GenBank/DDBJ whole genome shotgun (WGS) entry which is preliminary data.</text>
</comment>
<dbReference type="Proteomes" id="UP001628156">
    <property type="component" value="Unassembled WGS sequence"/>
</dbReference>